<feature type="domain" description="AB hydrolase-1" evidence="4">
    <location>
        <begin position="348"/>
        <end position="629"/>
    </location>
</feature>
<dbReference type="Proteomes" id="UP001251528">
    <property type="component" value="Unassembled WGS sequence"/>
</dbReference>
<accession>A0AAJ0FTK6</accession>
<evidence type="ECO:0000259" key="4">
    <source>
        <dbReference type="Pfam" id="PF00561"/>
    </source>
</evidence>
<evidence type="ECO:0000313" key="5">
    <source>
        <dbReference type="EMBL" id="KAK2591164.1"/>
    </source>
</evidence>
<evidence type="ECO:0000256" key="3">
    <source>
        <dbReference type="ARBA" id="ARBA00038334"/>
    </source>
</evidence>
<dbReference type="InterPro" id="IPR029058">
    <property type="entry name" value="AB_hydrolase_fold"/>
</dbReference>
<dbReference type="Gene3D" id="3.40.50.1820">
    <property type="entry name" value="alpha/beta hydrolase"/>
    <property type="match status" value="1"/>
</dbReference>
<dbReference type="InterPro" id="IPR000073">
    <property type="entry name" value="AB_hydrolase_1"/>
</dbReference>
<comment type="similarity">
    <text evidence="3">Belongs to the AB hydrolase superfamily. Epoxide hydrolase family.</text>
</comment>
<keyword evidence="2" id="KW-0539">Nucleus</keyword>
<dbReference type="AlphaFoldDB" id="A0AAJ0FTK6"/>
<sequence>MDVTGFQNLLIQMALSNSSAPSRAVLYAMLAFSQQHFDGHQGRAIQFKISAIQALATSARETTLDTRELAQHVAAGMLLCSLEIVNYNHPSHRVLQFLSEVFMVTSQALEESDAAHNVVHNINALEGSASTAREIFGRYGSASTEVTANATNMLKLYELAAAIYLSRVSEYVSGRVRDVQSLLDDAFELLRCIRTCELQFPLLILGCESKTDEQRAMMLELVQRTEQKSYYRSLDCLRRSLRALWVQEDLATEGDCADASKSWAWIALAPRRSILRTLIAKSPEMHADTAFGNESPMMIISATAFSLHVLLVLLGNMSHQVLAKTKKFVTPDKYTWVYDYIPAKPTQPTVLLLHGFPASRRDWFRQIDDLSSAGYGVIAPDLLGYGDSDKPTDTNKYKLKTLSRDIDAIIGHEGLDTVVGVGHDWGVNVLSAAAVWYPERFEKLAFLDVGYSPPGFFDVDAINANGLANWGYTPFGYWYFFNSYDAANLMRDNIESAWHLIFPVRSSLWRNNLAGIAGARAWLSNGTTTALPAYRNETDKADWIKHYSVPGNLEASLNTYRSLMRGTQASDIETVTEADKVLKVPVLGVAATQDVIARPEFLRASNKAYARNGHTEKSLDCGHWIMLEKGKDLSDILIEFAARAK</sequence>
<proteinExistence type="inferred from homology"/>
<evidence type="ECO:0000313" key="6">
    <source>
        <dbReference type="Proteomes" id="UP001251528"/>
    </source>
</evidence>
<keyword evidence="1" id="KW-0378">Hydrolase</keyword>
<organism evidence="5 6">
    <name type="scientific">Conoideocrella luteorostrata</name>
    <dbReference type="NCBI Taxonomy" id="1105319"/>
    <lineage>
        <taxon>Eukaryota</taxon>
        <taxon>Fungi</taxon>
        <taxon>Dikarya</taxon>
        <taxon>Ascomycota</taxon>
        <taxon>Pezizomycotina</taxon>
        <taxon>Sordariomycetes</taxon>
        <taxon>Hypocreomycetidae</taxon>
        <taxon>Hypocreales</taxon>
        <taxon>Clavicipitaceae</taxon>
        <taxon>Conoideocrella</taxon>
    </lineage>
</organism>
<dbReference type="SUPFAM" id="SSF53474">
    <property type="entry name" value="alpha/beta-Hydrolases"/>
    <property type="match status" value="1"/>
</dbReference>
<reference evidence="5" key="1">
    <citation type="submission" date="2023-06" db="EMBL/GenBank/DDBJ databases">
        <title>Conoideocrella luteorostrata (Hypocreales: Clavicipitaceae), a potential biocontrol fungus for elongate hemlock scale in United States Christmas tree production areas.</title>
        <authorList>
            <person name="Barrett H."/>
            <person name="Lovett B."/>
            <person name="Macias A.M."/>
            <person name="Stajich J.E."/>
            <person name="Kasson M.T."/>
        </authorList>
    </citation>
    <scope>NUCLEOTIDE SEQUENCE</scope>
    <source>
        <strain evidence="5">ARSEF 14590</strain>
    </source>
</reference>
<dbReference type="PRINTS" id="PR00111">
    <property type="entry name" value="ABHYDROLASE"/>
</dbReference>
<protein>
    <recommendedName>
        <fullName evidence="4">AB hydrolase-1 domain-containing protein</fullName>
    </recommendedName>
</protein>
<dbReference type="PRINTS" id="PR00412">
    <property type="entry name" value="EPOXHYDRLASE"/>
</dbReference>
<gene>
    <name evidence="5" type="ORF">QQS21_011140</name>
</gene>
<comment type="caution">
    <text evidence="5">The sequence shown here is derived from an EMBL/GenBank/DDBJ whole genome shotgun (WGS) entry which is preliminary data.</text>
</comment>
<dbReference type="Pfam" id="PF00561">
    <property type="entry name" value="Abhydrolase_1"/>
    <property type="match status" value="1"/>
</dbReference>
<evidence type="ECO:0000256" key="1">
    <source>
        <dbReference type="ARBA" id="ARBA00022801"/>
    </source>
</evidence>
<dbReference type="Pfam" id="PF11951">
    <property type="entry name" value="Fungal_trans_2"/>
    <property type="match status" value="2"/>
</dbReference>
<evidence type="ECO:0000256" key="2">
    <source>
        <dbReference type="ARBA" id="ARBA00023242"/>
    </source>
</evidence>
<dbReference type="InterPro" id="IPR000639">
    <property type="entry name" value="Epox_hydrolase-like"/>
</dbReference>
<dbReference type="EMBL" id="JASWJB010000358">
    <property type="protein sequence ID" value="KAK2591164.1"/>
    <property type="molecule type" value="Genomic_DNA"/>
</dbReference>
<dbReference type="InterPro" id="IPR021858">
    <property type="entry name" value="Fun_TF"/>
</dbReference>
<name>A0AAJ0FTK6_9HYPO</name>
<dbReference type="PANTHER" id="PTHR43329">
    <property type="entry name" value="EPOXIDE HYDROLASE"/>
    <property type="match status" value="1"/>
</dbReference>
<keyword evidence="6" id="KW-1185">Reference proteome</keyword>
<dbReference type="GO" id="GO:0016787">
    <property type="term" value="F:hydrolase activity"/>
    <property type="evidence" value="ECO:0007669"/>
    <property type="project" value="UniProtKB-KW"/>
</dbReference>